<dbReference type="Proteomes" id="UP000740926">
    <property type="component" value="Unassembled WGS sequence"/>
</dbReference>
<dbReference type="AlphaFoldDB" id="A0A9P7BZH1"/>
<name>A0A9P7BZH1_9FUNG</name>
<gene>
    <name evidence="1" type="ORF">G6F50_018246</name>
</gene>
<evidence type="ECO:0000313" key="1">
    <source>
        <dbReference type="EMBL" id="KAG1528406.1"/>
    </source>
</evidence>
<dbReference type="EMBL" id="JAANIU010016586">
    <property type="protein sequence ID" value="KAG1528406.1"/>
    <property type="molecule type" value="Genomic_DNA"/>
</dbReference>
<accession>A0A9P7BZH1</accession>
<sequence length="78" mass="8057">MAESMASIAGSRSGGMPPGITVGRWNSPLGAAFSALATAWSEIFMPGSLRTGSAAGAASGFPRRIQSNNFMRASWHRG</sequence>
<proteinExistence type="predicted"/>
<organism evidence="1 2">
    <name type="scientific">Rhizopus delemar</name>
    <dbReference type="NCBI Taxonomy" id="936053"/>
    <lineage>
        <taxon>Eukaryota</taxon>
        <taxon>Fungi</taxon>
        <taxon>Fungi incertae sedis</taxon>
        <taxon>Mucoromycota</taxon>
        <taxon>Mucoromycotina</taxon>
        <taxon>Mucoromycetes</taxon>
        <taxon>Mucorales</taxon>
        <taxon>Mucorineae</taxon>
        <taxon>Rhizopodaceae</taxon>
        <taxon>Rhizopus</taxon>
    </lineage>
</organism>
<comment type="caution">
    <text evidence="1">The sequence shown here is derived from an EMBL/GenBank/DDBJ whole genome shotgun (WGS) entry which is preliminary data.</text>
</comment>
<reference evidence="1 2" key="1">
    <citation type="journal article" date="2020" name="Microb. Genom.">
        <title>Genetic diversity of clinical and environmental Mucorales isolates obtained from an investigation of mucormycosis cases among solid organ transplant recipients.</title>
        <authorList>
            <person name="Nguyen M.H."/>
            <person name="Kaul D."/>
            <person name="Muto C."/>
            <person name="Cheng S.J."/>
            <person name="Richter R.A."/>
            <person name="Bruno V.M."/>
            <person name="Liu G."/>
            <person name="Beyhan S."/>
            <person name="Sundermann A.J."/>
            <person name="Mounaud S."/>
            <person name="Pasculle A.W."/>
            <person name="Nierman W.C."/>
            <person name="Driscoll E."/>
            <person name="Cumbie R."/>
            <person name="Clancy C.J."/>
            <person name="Dupont C.L."/>
        </authorList>
    </citation>
    <scope>NUCLEOTIDE SEQUENCE [LARGE SCALE GENOMIC DNA]</scope>
    <source>
        <strain evidence="1 2">GL24</strain>
    </source>
</reference>
<evidence type="ECO:0000313" key="2">
    <source>
        <dbReference type="Proteomes" id="UP000740926"/>
    </source>
</evidence>
<protein>
    <submittedName>
        <fullName evidence="1">Uncharacterized protein</fullName>
    </submittedName>
</protein>
<keyword evidence="2" id="KW-1185">Reference proteome</keyword>